<feature type="region of interest" description="Disordered" evidence="1">
    <location>
        <begin position="30"/>
        <end position="59"/>
    </location>
</feature>
<evidence type="ECO:0000256" key="1">
    <source>
        <dbReference type="SAM" id="MobiDB-lite"/>
    </source>
</evidence>
<dbReference type="EMBL" id="GFPF01003112">
    <property type="protein sequence ID" value="MAA14258.1"/>
    <property type="molecule type" value="Transcribed_RNA"/>
</dbReference>
<evidence type="ECO:0000313" key="3">
    <source>
        <dbReference type="EMBL" id="MAA14258.1"/>
    </source>
</evidence>
<dbReference type="PROSITE" id="PS51257">
    <property type="entry name" value="PROKAR_LIPOPROTEIN"/>
    <property type="match status" value="1"/>
</dbReference>
<keyword evidence="2" id="KW-0732">Signal</keyword>
<protein>
    <submittedName>
        <fullName evidence="3">Uncharacterized protein</fullName>
    </submittedName>
</protein>
<accession>A0A224Y997</accession>
<reference evidence="3" key="1">
    <citation type="journal article" date="2017" name="Parasit. Vectors">
        <title>Sialotranscriptomics of Rhipicephalus zambeziensis reveals intricate expression profiles of secretory proteins and suggests tight temporal transcriptional regulation during blood-feeding.</title>
        <authorList>
            <person name="de Castro M.H."/>
            <person name="de Klerk D."/>
            <person name="Pienaar R."/>
            <person name="Rees D.J.G."/>
            <person name="Mans B.J."/>
        </authorList>
    </citation>
    <scope>NUCLEOTIDE SEQUENCE</scope>
    <source>
        <tissue evidence="3">Salivary glands</tissue>
    </source>
</reference>
<evidence type="ECO:0000256" key="2">
    <source>
        <dbReference type="SAM" id="SignalP"/>
    </source>
</evidence>
<name>A0A224Y997_9ACAR</name>
<feature type="signal peptide" evidence="2">
    <location>
        <begin position="1"/>
        <end position="27"/>
    </location>
</feature>
<feature type="chain" id="PRO_5012962888" evidence="2">
    <location>
        <begin position="28"/>
        <end position="100"/>
    </location>
</feature>
<sequence>MSRRGQKEQKVLLLVTVTFVVIETTSAWYGGSSSCGEHQEARQGNGANTNEKPCNRDGMNAQTYQKSKCTNSAGSKCVCMNGFFRKGPHDCGPCVRVDQC</sequence>
<dbReference type="AlphaFoldDB" id="A0A224Y997"/>
<organism evidence="3">
    <name type="scientific">Rhipicephalus zambeziensis</name>
    <dbReference type="NCBI Taxonomy" id="60191"/>
    <lineage>
        <taxon>Eukaryota</taxon>
        <taxon>Metazoa</taxon>
        <taxon>Ecdysozoa</taxon>
        <taxon>Arthropoda</taxon>
        <taxon>Chelicerata</taxon>
        <taxon>Arachnida</taxon>
        <taxon>Acari</taxon>
        <taxon>Parasitiformes</taxon>
        <taxon>Ixodida</taxon>
        <taxon>Ixodoidea</taxon>
        <taxon>Ixodidae</taxon>
        <taxon>Rhipicephalinae</taxon>
        <taxon>Rhipicephalus</taxon>
        <taxon>Rhipicephalus</taxon>
    </lineage>
</organism>
<proteinExistence type="predicted"/>